<organism evidence="1 2">
    <name type="scientific">Ogataea polymorpha</name>
    <dbReference type="NCBI Taxonomy" id="460523"/>
    <lineage>
        <taxon>Eukaryota</taxon>
        <taxon>Fungi</taxon>
        <taxon>Dikarya</taxon>
        <taxon>Ascomycota</taxon>
        <taxon>Saccharomycotina</taxon>
        <taxon>Pichiomycetes</taxon>
        <taxon>Pichiales</taxon>
        <taxon>Pichiaceae</taxon>
        <taxon>Ogataea</taxon>
    </lineage>
</organism>
<evidence type="ECO:0000313" key="1">
    <source>
        <dbReference type="EMBL" id="KAH3664524.1"/>
    </source>
</evidence>
<sequence>MSFPLKFSSHAIWSSADRIKVEEPYLLKYNCNLSILDWVLSPVYSSPNGTISLNCLSGISSNSDQILSIKFSRTETILTLSVFFCDTNDSRVLISE</sequence>
<reference evidence="1" key="1">
    <citation type="journal article" date="2021" name="Open Biol.">
        <title>Shared evolutionary footprints suggest mitochondrial oxidative damage underlies multiple complex I losses in fungi.</title>
        <authorList>
            <person name="Schikora-Tamarit M.A."/>
            <person name="Marcet-Houben M."/>
            <person name="Nosek J."/>
            <person name="Gabaldon T."/>
        </authorList>
    </citation>
    <scope>NUCLEOTIDE SEQUENCE</scope>
    <source>
        <strain evidence="1">NCAIM Y.01608</strain>
    </source>
</reference>
<keyword evidence="2" id="KW-1185">Reference proteome</keyword>
<dbReference type="EMBL" id="JAEUBD010001178">
    <property type="protein sequence ID" value="KAH3664524.1"/>
    <property type="molecule type" value="Genomic_DNA"/>
</dbReference>
<dbReference type="AlphaFoldDB" id="A0A9P8P3U2"/>
<comment type="caution">
    <text evidence="1">The sequence shown here is derived from an EMBL/GenBank/DDBJ whole genome shotgun (WGS) entry which is preliminary data.</text>
</comment>
<reference evidence="1" key="2">
    <citation type="submission" date="2021-01" db="EMBL/GenBank/DDBJ databases">
        <authorList>
            <person name="Schikora-Tamarit M.A."/>
        </authorList>
    </citation>
    <scope>NUCLEOTIDE SEQUENCE</scope>
    <source>
        <strain evidence="1">NCAIM Y.01608</strain>
    </source>
</reference>
<accession>A0A9P8P3U2</accession>
<dbReference type="Proteomes" id="UP000788993">
    <property type="component" value="Unassembled WGS sequence"/>
</dbReference>
<name>A0A9P8P3U2_9ASCO</name>
<protein>
    <submittedName>
        <fullName evidence="1">Uncharacterized protein</fullName>
    </submittedName>
</protein>
<gene>
    <name evidence="1" type="ORF">OGATHE_003339</name>
</gene>
<proteinExistence type="predicted"/>
<evidence type="ECO:0000313" key="2">
    <source>
        <dbReference type="Proteomes" id="UP000788993"/>
    </source>
</evidence>